<dbReference type="PROSITE" id="PS51462">
    <property type="entry name" value="NUDIX"/>
    <property type="match status" value="1"/>
</dbReference>
<dbReference type="PROSITE" id="PS00893">
    <property type="entry name" value="NUDIX_BOX"/>
    <property type="match status" value="1"/>
</dbReference>
<evidence type="ECO:0000256" key="1">
    <source>
        <dbReference type="ARBA" id="ARBA00022801"/>
    </source>
</evidence>
<accession>A0ABV5U3Y0</accession>
<keyword evidence="1 3" id="KW-0378">Hydrolase</keyword>
<dbReference type="InterPro" id="IPR051325">
    <property type="entry name" value="Nudix_hydrolase_domain"/>
</dbReference>
<gene>
    <name evidence="3" type="ORF">ACFFTO_18020</name>
</gene>
<dbReference type="RefSeq" id="WP_378194733.1">
    <property type="nucleotide sequence ID" value="NZ_JBHMBK010000012.1"/>
</dbReference>
<sequence length="204" mass="23063">MLEGFEMTVVQDPRGVVHDLVTGVTPLDEHEVQDKAATLQWIRSGAPLFRIARPATPDQHLCVYFALLDDARRSVLLVDHVKAGLWLFPGGHVDDGEDPRTTVLREAAEELRIDGEFHSRFGDEPLFLTVTKTRGEHSHTDVSFWFVLAADQDMRIEADPREANEVRWFSLDDPAQWAHDRFDPHMARFRSKLLACLGTPALVG</sequence>
<dbReference type="SUPFAM" id="SSF55811">
    <property type="entry name" value="Nudix"/>
    <property type="match status" value="1"/>
</dbReference>
<dbReference type="EMBL" id="JBHMBK010000012">
    <property type="protein sequence ID" value="MFB9686097.1"/>
    <property type="molecule type" value="Genomic_DNA"/>
</dbReference>
<dbReference type="GO" id="GO:0016787">
    <property type="term" value="F:hydrolase activity"/>
    <property type="evidence" value="ECO:0007669"/>
    <property type="project" value="UniProtKB-KW"/>
</dbReference>
<proteinExistence type="predicted"/>
<organism evidence="3 4">
    <name type="scientific">Amycolatopsis plumensis</name>
    <dbReference type="NCBI Taxonomy" id="236508"/>
    <lineage>
        <taxon>Bacteria</taxon>
        <taxon>Bacillati</taxon>
        <taxon>Actinomycetota</taxon>
        <taxon>Actinomycetes</taxon>
        <taxon>Pseudonocardiales</taxon>
        <taxon>Pseudonocardiaceae</taxon>
        <taxon>Amycolatopsis</taxon>
    </lineage>
</organism>
<evidence type="ECO:0000313" key="4">
    <source>
        <dbReference type="Proteomes" id="UP001589535"/>
    </source>
</evidence>
<protein>
    <submittedName>
        <fullName evidence="3">NUDIX hydrolase</fullName>
    </submittedName>
</protein>
<dbReference type="Proteomes" id="UP001589535">
    <property type="component" value="Unassembled WGS sequence"/>
</dbReference>
<dbReference type="Pfam" id="PF00293">
    <property type="entry name" value="NUDIX"/>
    <property type="match status" value="1"/>
</dbReference>
<name>A0ABV5U3Y0_9PSEU</name>
<dbReference type="InterPro" id="IPR020084">
    <property type="entry name" value="NUDIX_hydrolase_CS"/>
</dbReference>
<dbReference type="InterPro" id="IPR015797">
    <property type="entry name" value="NUDIX_hydrolase-like_dom_sf"/>
</dbReference>
<feature type="domain" description="Nudix hydrolase" evidence="2">
    <location>
        <begin position="58"/>
        <end position="195"/>
    </location>
</feature>
<dbReference type="CDD" id="cd03674">
    <property type="entry name" value="NUDIX_Hydrolase"/>
    <property type="match status" value="1"/>
</dbReference>
<evidence type="ECO:0000259" key="2">
    <source>
        <dbReference type="PROSITE" id="PS51462"/>
    </source>
</evidence>
<keyword evidence="4" id="KW-1185">Reference proteome</keyword>
<reference evidence="3 4" key="1">
    <citation type="submission" date="2024-09" db="EMBL/GenBank/DDBJ databases">
        <authorList>
            <person name="Sun Q."/>
            <person name="Mori K."/>
        </authorList>
    </citation>
    <scope>NUCLEOTIDE SEQUENCE [LARGE SCALE GENOMIC DNA]</scope>
    <source>
        <strain evidence="3 4">JCM 13852</strain>
    </source>
</reference>
<dbReference type="PANTHER" id="PTHR21340">
    <property type="entry name" value="DIADENOSINE 5,5-P1,P4-TETRAPHOSPHATE PYROPHOSPHOHYDROLASE MUTT"/>
    <property type="match status" value="1"/>
</dbReference>
<comment type="caution">
    <text evidence="3">The sequence shown here is derived from an EMBL/GenBank/DDBJ whole genome shotgun (WGS) entry which is preliminary data.</text>
</comment>
<evidence type="ECO:0000313" key="3">
    <source>
        <dbReference type="EMBL" id="MFB9686097.1"/>
    </source>
</evidence>
<dbReference type="PANTHER" id="PTHR21340:SF0">
    <property type="entry name" value="BIS(5'-NUCLEOSYL)-TETRAPHOSPHATASE [ASYMMETRICAL]"/>
    <property type="match status" value="1"/>
</dbReference>
<dbReference type="Gene3D" id="3.90.79.10">
    <property type="entry name" value="Nucleoside Triphosphate Pyrophosphohydrolase"/>
    <property type="match status" value="1"/>
</dbReference>
<dbReference type="InterPro" id="IPR000086">
    <property type="entry name" value="NUDIX_hydrolase_dom"/>
</dbReference>